<feature type="binding site" evidence="9">
    <location>
        <begin position="255"/>
        <end position="256"/>
    </location>
    <ligand>
        <name>ATP</name>
        <dbReference type="ChEBI" id="CHEBI:30616"/>
    </ligand>
</feature>
<dbReference type="InterPro" id="IPR029056">
    <property type="entry name" value="Ribokinase-like"/>
</dbReference>
<keyword evidence="8 9" id="KW-0119">Carbohydrate metabolism</keyword>
<dbReference type="RefSeq" id="WP_036832647.1">
    <property type="nucleotide sequence ID" value="NZ_JGVO01001629.1"/>
</dbReference>
<evidence type="ECO:0000256" key="9">
    <source>
        <dbReference type="HAMAP-Rule" id="MF_01987"/>
    </source>
</evidence>
<gene>
    <name evidence="9" type="primary">rbsK</name>
    <name evidence="11" type="ORF">C9I98_07375</name>
</gene>
<dbReference type="PANTHER" id="PTHR10584">
    <property type="entry name" value="SUGAR KINASE"/>
    <property type="match status" value="1"/>
</dbReference>
<feature type="binding site" evidence="9">
    <location>
        <position position="188"/>
    </location>
    <ligand>
        <name>ATP</name>
        <dbReference type="ChEBI" id="CHEBI:30616"/>
    </ligand>
</feature>
<comment type="subunit">
    <text evidence="9">Homodimer.</text>
</comment>
<evidence type="ECO:0000313" key="11">
    <source>
        <dbReference type="EMBL" id="PSW20660.1"/>
    </source>
</evidence>
<dbReference type="InterPro" id="IPR011877">
    <property type="entry name" value="Ribokinase"/>
</dbReference>
<dbReference type="UniPathway" id="UPA00916">
    <property type="reaction ID" value="UER00889"/>
</dbReference>
<dbReference type="EC" id="2.7.1.15" evidence="9"/>
<comment type="cofactor">
    <cofactor evidence="9">
        <name>Mg(2+)</name>
        <dbReference type="ChEBI" id="CHEBI:18420"/>
    </cofactor>
    <text evidence="9">Requires a divalent cation, most likely magnesium in vivo, as an electrophilic catalyst to aid phosphoryl group transfer. It is the chelate of the metal and the nucleotide that is the actual substrate.</text>
</comment>
<keyword evidence="4 9" id="KW-0418">Kinase</keyword>
<evidence type="ECO:0000313" key="12">
    <source>
        <dbReference type="Proteomes" id="UP000241771"/>
    </source>
</evidence>
<dbReference type="GO" id="GO:0019303">
    <property type="term" value="P:D-ribose catabolic process"/>
    <property type="evidence" value="ECO:0007669"/>
    <property type="project" value="UniProtKB-UniRule"/>
</dbReference>
<evidence type="ECO:0000259" key="10">
    <source>
        <dbReference type="Pfam" id="PF00294"/>
    </source>
</evidence>
<dbReference type="GO" id="GO:0005829">
    <property type="term" value="C:cytosol"/>
    <property type="evidence" value="ECO:0007669"/>
    <property type="project" value="TreeGrafter"/>
</dbReference>
<sequence length="308" mass="32777">MKQNTGLFILGSINIDFVSLLSDFPKPGQTMIANSSFTVLGGKGANQAIAASKANRNVIFLAKTGNDALANIATKRLEQERFDSLLIHRDENSLTGRAFIQVSELSGENKIVLDLGANLALSEQELGEYTIRLSGCAVALTQLENNFQATHSFLQSAKSHGVLTVLNPAPYSDEVISLLPLVDVLTPNETEAQDISGIEITDLESAKLAAQAIHNKGVSTVILTLGAKGCLYFDGAIFEFFPSIKAEVLDTSGAGDAFNGSFAASLAQGKSIRESLQYATAFASLAVERKGASNMPNHQEALNRQQGN</sequence>
<dbReference type="OrthoDB" id="9776822at2"/>
<evidence type="ECO:0000256" key="3">
    <source>
        <dbReference type="ARBA" id="ARBA00022741"/>
    </source>
</evidence>
<keyword evidence="6 9" id="KW-0460">Magnesium</keyword>
<comment type="function">
    <text evidence="9">Catalyzes the phosphorylation of ribose at O-5 in a reaction requiring ATP and magnesium. The resulting D-ribose-5-phosphate can then be used either for sythesis of nucleotides, histidine, and tryptophan, or as a component of the pentose phosphate pathway.</text>
</comment>
<protein>
    <recommendedName>
        <fullName evidence="9">Ribokinase</fullName>
        <shortName evidence="9">RK</shortName>
        <ecNumber evidence="9">2.7.1.15</ecNumber>
    </recommendedName>
</protein>
<feature type="active site" description="Proton acceptor" evidence="9">
    <location>
        <position position="256"/>
    </location>
</feature>
<feature type="binding site" evidence="9">
    <location>
        <position position="256"/>
    </location>
    <ligand>
        <name>substrate</name>
    </ligand>
</feature>
<dbReference type="CDD" id="cd01174">
    <property type="entry name" value="ribokinase"/>
    <property type="match status" value="1"/>
</dbReference>
<dbReference type="InterPro" id="IPR002139">
    <property type="entry name" value="Ribo/fructo_kinase"/>
</dbReference>
<feature type="binding site" evidence="9">
    <location>
        <position position="289"/>
    </location>
    <ligand>
        <name>K(+)</name>
        <dbReference type="ChEBI" id="CHEBI:29103"/>
    </ligand>
</feature>
<dbReference type="Gene3D" id="3.40.1190.20">
    <property type="match status" value="1"/>
</dbReference>
<proteinExistence type="inferred from homology"/>
<organism evidence="11 12">
    <name type="scientific">Photobacterium sanctipauli</name>
    <dbReference type="NCBI Taxonomy" id="1342794"/>
    <lineage>
        <taxon>Bacteria</taxon>
        <taxon>Pseudomonadati</taxon>
        <taxon>Pseudomonadota</taxon>
        <taxon>Gammaproteobacteria</taxon>
        <taxon>Vibrionales</taxon>
        <taxon>Vibrionaceae</taxon>
        <taxon>Photobacterium</taxon>
    </lineage>
</organism>
<dbReference type="EMBL" id="PYMA01000003">
    <property type="protein sequence ID" value="PSW20660.1"/>
    <property type="molecule type" value="Genomic_DNA"/>
</dbReference>
<dbReference type="Proteomes" id="UP000241771">
    <property type="component" value="Unassembled WGS sequence"/>
</dbReference>
<dbReference type="GO" id="GO:0004747">
    <property type="term" value="F:ribokinase activity"/>
    <property type="evidence" value="ECO:0007669"/>
    <property type="project" value="UniProtKB-UniRule"/>
</dbReference>
<keyword evidence="9" id="KW-0963">Cytoplasm</keyword>
<feature type="binding site" evidence="9">
    <location>
        <position position="250"/>
    </location>
    <ligand>
        <name>K(+)</name>
        <dbReference type="ChEBI" id="CHEBI:29103"/>
    </ligand>
</feature>
<comment type="subcellular location">
    <subcellularLocation>
        <location evidence="9">Cytoplasm</location>
    </subcellularLocation>
</comment>
<name>A0A2T3NWJ6_9GAMM</name>
<dbReference type="PRINTS" id="PR00990">
    <property type="entry name" value="RIBOKINASE"/>
</dbReference>
<dbReference type="PANTHER" id="PTHR10584:SF166">
    <property type="entry name" value="RIBOKINASE"/>
    <property type="match status" value="1"/>
</dbReference>
<keyword evidence="12" id="KW-1185">Reference proteome</keyword>
<evidence type="ECO:0000256" key="1">
    <source>
        <dbReference type="ARBA" id="ARBA00022679"/>
    </source>
</evidence>
<comment type="activity regulation">
    <text evidence="9">Activated by a monovalent cation that binds near, but not in, the active site. The most likely occupant of the site in vivo is potassium. Ion binding induces a conformational change that may alter substrate affinity.</text>
</comment>
<keyword evidence="3 9" id="KW-0547">Nucleotide-binding</keyword>
<feature type="domain" description="Carbohydrate kinase PfkB" evidence="10">
    <location>
        <begin position="7"/>
        <end position="295"/>
    </location>
</feature>
<comment type="caution">
    <text evidence="11">The sequence shown here is derived from an EMBL/GenBank/DDBJ whole genome shotgun (WGS) entry which is preliminary data.</text>
</comment>
<comment type="caution">
    <text evidence="9">Lacks conserved residue(s) required for the propagation of feature annotation.</text>
</comment>
<evidence type="ECO:0000256" key="8">
    <source>
        <dbReference type="ARBA" id="ARBA00023277"/>
    </source>
</evidence>
<dbReference type="HAMAP" id="MF_01987">
    <property type="entry name" value="Ribokinase"/>
    <property type="match status" value="1"/>
</dbReference>
<evidence type="ECO:0000256" key="5">
    <source>
        <dbReference type="ARBA" id="ARBA00022840"/>
    </source>
</evidence>
<keyword evidence="7 9" id="KW-0630">Potassium</keyword>
<evidence type="ECO:0000256" key="7">
    <source>
        <dbReference type="ARBA" id="ARBA00022958"/>
    </source>
</evidence>
<feature type="binding site" evidence="9">
    <location>
        <position position="144"/>
    </location>
    <ligand>
        <name>substrate</name>
    </ligand>
</feature>
<evidence type="ECO:0000256" key="6">
    <source>
        <dbReference type="ARBA" id="ARBA00022842"/>
    </source>
</evidence>
<feature type="binding site" evidence="9">
    <location>
        <position position="286"/>
    </location>
    <ligand>
        <name>K(+)</name>
        <dbReference type="ChEBI" id="CHEBI:29103"/>
    </ligand>
</feature>
<evidence type="ECO:0000256" key="2">
    <source>
        <dbReference type="ARBA" id="ARBA00022723"/>
    </source>
</evidence>
<feature type="binding site" evidence="9">
    <location>
        <position position="252"/>
    </location>
    <ligand>
        <name>K(+)</name>
        <dbReference type="ChEBI" id="CHEBI:29103"/>
    </ligand>
</feature>
<dbReference type="GO" id="GO:0005524">
    <property type="term" value="F:ATP binding"/>
    <property type="evidence" value="ECO:0007669"/>
    <property type="project" value="UniProtKB-UniRule"/>
</dbReference>
<keyword evidence="5 9" id="KW-0067">ATP-binding</keyword>
<dbReference type="InterPro" id="IPR011611">
    <property type="entry name" value="PfkB_dom"/>
</dbReference>
<accession>A0A2T3NWJ6</accession>
<feature type="binding site" evidence="9">
    <location>
        <position position="291"/>
    </location>
    <ligand>
        <name>K(+)</name>
        <dbReference type="ChEBI" id="CHEBI:29103"/>
    </ligand>
</feature>
<feature type="binding site" evidence="9">
    <location>
        <begin position="14"/>
        <end position="16"/>
    </location>
    <ligand>
        <name>substrate</name>
    </ligand>
</feature>
<feature type="binding site" evidence="9">
    <location>
        <begin position="42"/>
        <end position="46"/>
    </location>
    <ligand>
        <name>substrate</name>
    </ligand>
</feature>
<evidence type="ECO:0000256" key="4">
    <source>
        <dbReference type="ARBA" id="ARBA00022777"/>
    </source>
</evidence>
<comment type="pathway">
    <text evidence="9">Carbohydrate metabolism; D-ribose degradation; D-ribose 5-phosphate from beta-D-ribopyranose: step 2/2.</text>
</comment>
<feature type="binding site" evidence="9">
    <location>
        <begin position="224"/>
        <end position="229"/>
    </location>
    <ligand>
        <name>ATP</name>
        <dbReference type="ChEBI" id="CHEBI:30616"/>
    </ligand>
</feature>
<comment type="catalytic activity">
    <reaction evidence="9">
        <text>D-ribose + ATP = D-ribose 5-phosphate + ADP + H(+)</text>
        <dbReference type="Rhea" id="RHEA:13697"/>
        <dbReference type="ChEBI" id="CHEBI:15378"/>
        <dbReference type="ChEBI" id="CHEBI:30616"/>
        <dbReference type="ChEBI" id="CHEBI:47013"/>
        <dbReference type="ChEBI" id="CHEBI:78346"/>
        <dbReference type="ChEBI" id="CHEBI:456216"/>
        <dbReference type="EC" id="2.7.1.15"/>
    </reaction>
</comment>
<keyword evidence="2 9" id="KW-0479">Metal-binding</keyword>
<reference evidence="11 12" key="1">
    <citation type="submission" date="2018-01" db="EMBL/GenBank/DDBJ databases">
        <title>Whole genome sequencing of Histamine producing bacteria.</title>
        <authorList>
            <person name="Butler K."/>
        </authorList>
    </citation>
    <scope>NUCLEOTIDE SEQUENCE [LARGE SCALE GENOMIC DNA]</scope>
    <source>
        <strain evidence="11 12">DSM 100436</strain>
    </source>
</reference>
<comment type="similarity">
    <text evidence="9">Belongs to the carbohydrate kinase PfkB family. Ribokinase subfamily.</text>
</comment>
<dbReference type="GO" id="GO:0046872">
    <property type="term" value="F:metal ion binding"/>
    <property type="evidence" value="ECO:0007669"/>
    <property type="project" value="UniProtKB-KW"/>
</dbReference>
<keyword evidence="1 9" id="KW-0808">Transferase</keyword>
<dbReference type="Pfam" id="PF00294">
    <property type="entry name" value="PfkB"/>
    <property type="match status" value="1"/>
</dbReference>
<dbReference type="SUPFAM" id="SSF53613">
    <property type="entry name" value="Ribokinase-like"/>
    <property type="match status" value="1"/>
</dbReference>
<dbReference type="AlphaFoldDB" id="A0A2T3NWJ6"/>